<name>A0A1Y1RXX4_9SPIO</name>
<keyword evidence="4" id="KW-1005">Bacterial flagellum biogenesis</keyword>
<dbReference type="Pfam" id="PF02561">
    <property type="entry name" value="FliS"/>
    <property type="match status" value="1"/>
</dbReference>
<dbReference type="AlphaFoldDB" id="A0A1Y1RXX4"/>
<dbReference type="NCBIfam" id="TIGR00208">
    <property type="entry name" value="fliS"/>
    <property type="match status" value="1"/>
</dbReference>
<keyword evidence="5" id="KW-0143">Chaperone</keyword>
<gene>
    <name evidence="6" type="ORF">B4O97_09020</name>
</gene>
<evidence type="ECO:0000313" key="6">
    <source>
        <dbReference type="EMBL" id="ORC35307.1"/>
    </source>
</evidence>
<evidence type="ECO:0000256" key="5">
    <source>
        <dbReference type="ARBA" id="ARBA00023186"/>
    </source>
</evidence>
<protein>
    <submittedName>
        <fullName evidence="6">Flagellar export chaperone FliS</fullName>
    </submittedName>
</protein>
<organism evidence="6 7">
    <name type="scientific">Marispirochaeta aestuarii</name>
    <dbReference type="NCBI Taxonomy" id="1963862"/>
    <lineage>
        <taxon>Bacteria</taxon>
        <taxon>Pseudomonadati</taxon>
        <taxon>Spirochaetota</taxon>
        <taxon>Spirochaetia</taxon>
        <taxon>Spirochaetales</taxon>
        <taxon>Spirochaetaceae</taxon>
        <taxon>Marispirochaeta</taxon>
    </lineage>
</organism>
<dbReference type="GO" id="GO:0005829">
    <property type="term" value="C:cytosol"/>
    <property type="evidence" value="ECO:0007669"/>
    <property type="project" value="UniProtKB-SubCell"/>
</dbReference>
<evidence type="ECO:0000256" key="3">
    <source>
        <dbReference type="ARBA" id="ARBA00022490"/>
    </source>
</evidence>
<comment type="similarity">
    <text evidence="2">Belongs to the FliS family.</text>
</comment>
<keyword evidence="3" id="KW-0963">Cytoplasm</keyword>
<dbReference type="CDD" id="cd16098">
    <property type="entry name" value="FliS"/>
    <property type="match status" value="1"/>
</dbReference>
<keyword evidence="6" id="KW-0969">Cilium</keyword>
<evidence type="ECO:0000256" key="2">
    <source>
        <dbReference type="ARBA" id="ARBA00008787"/>
    </source>
</evidence>
<dbReference type="SUPFAM" id="SSF101116">
    <property type="entry name" value="Flagellar export chaperone FliS"/>
    <property type="match status" value="1"/>
</dbReference>
<dbReference type="PANTHER" id="PTHR34773:SF1">
    <property type="entry name" value="FLAGELLAR SECRETION CHAPERONE FLIS"/>
    <property type="match status" value="1"/>
</dbReference>
<keyword evidence="6" id="KW-0966">Cell projection</keyword>
<dbReference type="OrthoDB" id="1524959at2"/>
<dbReference type="STRING" id="1963862.B4O97_09020"/>
<dbReference type="GO" id="GO:0071973">
    <property type="term" value="P:bacterial-type flagellum-dependent cell motility"/>
    <property type="evidence" value="ECO:0007669"/>
    <property type="project" value="TreeGrafter"/>
</dbReference>
<comment type="subcellular location">
    <subcellularLocation>
        <location evidence="1">Cytoplasm</location>
        <location evidence="1">Cytosol</location>
    </subcellularLocation>
</comment>
<evidence type="ECO:0000256" key="1">
    <source>
        <dbReference type="ARBA" id="ARBA00004514"/>
    </source>
</evidence>
<comment type="caution">
    <text evidence="6">The sequence shown here is derived from an EMBL/GenBank/DDBJ whole genome shotgun (WGS) entry which is preliminary data.</text>
</comment>
<dbReference type="InterPro" id="IPR003713">
    <property type="entry name" value="FliS"/>
</dbReference>
<dbReference type="Gene3D" id="1.20.120.340">
    <property type="entry name" value="Flagellar protein FliS"/>
    <property type="match status" value="1"/>
</dbReference>
<dbReference type="Proteomes" id="UP000192343">
    <property type="component" value="Unassembled WGS sequence"/>
</dbReference>
<keyword evidence="6" id="KW-0282">Flagellum</keyword>
<evidence type="ECO:0000256" key="4">
    <source>
        <dbReference type="ARBA" id="ARBA00022795"/>
    </source>
</evidence>
<keyword evidence="7" id="KW-1185">Reference proteome</keyword>
<dbReference type="PANTHER" id="PTHR34773">
    <property type="entry name" value="FLAGELLAR SECRETION CHAPERONE FLIS"/>
    <property type="match status" value="1"/>
</dbReference>
<accession>A0A1Y1RXX4</accession>
<dbReference type="EMBL" id="MWQY01000009">
    <property type="protein sequence ID" value="ORC35307.1"/>
    <property type="molecule type" value="Genomic_DNA"/>
</dbReference>
<evidence type="ECO:0000313" key="7">
    <source>
        <dbReference type="Proteomes" id="UP000192343"/>
    </source>
</evidence>
<reference evidence="6 7" key="1">
    <citation type="submission" date="2017-03" db="EMBL/GenBank/DDBJ databases">
        <title>Draft Genome sequence of Marispirochaeta sp. strain JC444.</title>
        <authorList>
            <person name="Shivani Y."/>
            <person name="Subhash Y."/>
            <person name="Sasikala C."/>
            <person name="Ramana C."/>
        </authorList>
    </citation>
    <scope>NUCLEOTIDE SEQUENCE [LARGE SCALE GENOMIC DNA]</scope>
    <source>
        <strain evidence="6 7">JC444</strain>
    </source>
</reference>
<dbReference type="GO" id="GO:0044780">
    <property type="term" value="P:bacterial-type flagellum assembly"/>
    <property type="evidence" value="ECO:0007669"/>
    <property type="project" value="InterPro"/>
</dbReference>
<proteinExistence type="inferred from homology"/>
<sequence>MVDGRLKITVASVDTITDNYQGGGSALSSANPLNAYKETNIKTASPVKLVIMLYDEALRQIDTAIELMEQGDKRLDRVNNAIIRAQDMVTELTVSLDFEKGGDIARNLNNIYFYFNQQLLDANIRKKPEILKPVRKLMAELRNAWQQISANANTSMDENASSYRGVNIAG</sequence>
<dbReference type="InterPro" id="IPR036584">
    <property type="entry name" value="FliS_sf"/>
</dbReference>